<accession>A0A132BSV5</accession>
<feature type="transmembrane region" description="Helical" evidence="1">
    <location>
        <begin position="33"/>
        <end position="56"/>
    </location>
</feature>
<feature type="transmembrane region" description="Helical" evidence="1">
    <location>
        <begin position="315"/>
        <end position="336"/>
    </location>
</feature>
<dbReference type="NCBIfam" id="TIGR03082">
    <property type="entry name" value="Gneg_AbrB_dup"/>
    <property type="match status" value="1"/>
</dbReference>
<keyword evidence="2" id="KW-0560">Oxidoreductase</keyword>
<feature type="transmembrane region" description="Helical" evidence="1">
    <location>
        <begin position="232"/>
        <end position="249"/>
    </location>
</feature>
<evidence type="ECO:0000313" key="3">
    <source>
        <dbReference type="Proteomes" id="UP000068382"/>
    </source>
</evidence>
<keyword evidence="3" id="KW-1185">Reference proteome</keyword>
<keyword evidence="1" id="KW-0812">Transmembrane</keyword>
<reference evidence="2 3" key="1">
    <citation type="submission" date="2015-12" db="EMBL/GenBank/DDBJ databases">
        <title>Genome sequence of the marine Rhodobacteraceae strain O3.65, Candidatus Tritonibacter horizontis.</title>
        <authorList>
            <person name="Poehlein A."/>
            <person name="Giebel H.A."/>
            <person name="Voget S."/>
            <person name="Brinkhoff T."/>
        </authorList>
    </citation>
    <scope>NUCLEOTIDE SEQUENCE [LARGE SCALE GENOMIC DNA]</scope>
    <source>
        <strain evidence="2 3">O3.65</strain>
    </source>
</reference>
<dbReference type="GO" id="GO:0004497">
    <property type="term" value="F:monooxygenase activity"/>
    <property type="evidence" value="ECO:0007669"/>
    <property type="project" value="UniProtKB-KW"/>
</dbReference>
<feature type="transmembrane region" description="Helical" evidence="1">
    <location>
        <begin position="77"/>
        <end position="96"/>
    </location>
</feature>
<name>A0A132BSV5_9RHOB</name>
<dbReference type="PATRIC" id="fig|1768241.3.peg.3800"/>
<keyword evidence="1" id="KW-1133">Transmembrane helix</keyword>
<comment type="caution">
    <text evidence="2">The sequence shown here is derived from an EMBL/GenBank/DDBJ whole genome shotgun (WGS) entry which is preliminary data.</text>
</comment>
<dbReference type="RefSeq" id="WP_068247032.1">
    <property type="nucleotide sequence ID" value="NZ_LPUY01000095.1"/>
</dbReference>
<feature type="transmembrane region" description="Helical" evidence="1">
    <location>
        <begin position="180"/>
        <end position="197"/>
    </location>
</feature>
<dbReference type="PIRSF" id="PIRSF038991">
    <property type="entry name" value="Protein_AbrB"/>
    <property type="match status" value="1"/>
</dbReference>
<dbReference type="PANTHER" id="PTHR38457">
    <property type="entry name" value="REGULATOR ABRB-RELATED"/>
    <property type="match status" value="1"/>
</dbReference>
<dbReference type="EMBL" id="LPUY01000095">
    <property type="protein sequence ID" value="KUP91479.1"/>
    <property type="molecule type" value="Genomic_DNA"/>
</dbReference>
<evidence type="ECO:0000313" key="2">
    <source>
        <dbReference type="EMBL" id="KUP91479.1"/>
    </source>
</evidence>
<dbReference type="GO" id="GO:0016020">
    <property type="term" value="C:membrane"/>
    <property type="evidence" value="ECO:0007669"/>
    <property type="project" value="InterPro"/>
</dbReference>
<feature type="transmembrane region" description="Helical" evidence="1">
    <location>
        <begin position="147"/>
        <end position="174"/>
    </location>
</feature>
<sequence>MTAREGLGLVAAFAVALLGTVIFDAIGFPSAPLTGSAAAVSLAAVAGVPVHVPVWLRTTAFVLLGINIGSSVTYEMLQTALTWPVTIAILSLSLFVSLKVSASGLRRWMGFSGRDAVLAAAPGHLSYVLALSLSARGETARVAVVQSIRVLFLTLCVPVLVAKVFGASGLVLLAEAPLPLWQLFVLIGVTLAVGLVFTRLKVPAAYLLAGILCSGTGHVFDLTPGPPPESATFVAFLVMGILIGSRFVGQSLAGLRLDLLAGLWVTGTNVVITLLAIILSMSLLGLPPALLIVAFAPGGVEAMAAIAVTLGLDPAFVAAHHVMRLLILTLLIPLLLRRSGGA</sequence>
<dbReference type="OrthoDB" id="7157734at2"/>
<dbReference type="Pfam" id="PF05145">
    <property type="entry name" value="AbrB"/>
    <property type="match status" value="1"/>
</dbReference>
<dbReference type="AlphaFoldDB" id="A0A132BSV5"/>
<dbReference type="Proteomes" id="UP000068382">
    <property type="component" value="Unassembled WGS sequence"/>
</dbReference>
<protein>
    <submittedName>
        <fullName evidence="2">Putative ammonia monooxygenase</fullName>
    </submittedName>
</protein>
<proteinExistence type="predicted"/>
<dbReference type="GO" id="GO:0010468">
    <property type="term" value="P:regulation of gene expression"/>
    <property type="evidence" value="ECO:0007669"/>
    <property type="project" value="InterPro"/>
</dbReference>
<keyword evidence="2" id="KW-0503">Monooxygenase</keyword>
<evidence type="ECO:0000256" key="1">
    <source>
        <dbReference type="SAM" id="Phobius"/>
    </source>
</evidence>
<gene>
    <name evidence="2" type="ORF">TRIHO_36420</name>
</gene>
<dbReference type="PANTHER" id="PTHR38457:SF1">
    <property type="entry name" value="REGULATOR ABRB-RELATED"/>
    <property type="match status" value="1"/>
</dbReference>
<dbReference type="InterPro" id="IPR017516">
    <property type="entry name" value="AbrB_dup"/>
</dbReference>
<keyword evidence="1" id="KW-0472">Membrane</keyword>
<organism evidence="2 3">
    <name type="scientific">Tritonibacter horizontis</name>
    <dbReference type="NCBI Taxonomy" id="1768241"/>
    <lineage>
        <taxon>Bacteria</taxon>
        <taxon>Pseudomonadati</taxon>
        <taxon>Pseudomonadota</taxon>
        <taxon>Alphaproteobacteria</taxon>
        <taxon>Rhodobacterales</taxon>
        <taxon>Paracoccaceae</taxon>
        <taxon>Tritonibacter</taxon>
    </lineage>
</organism>
<feature type="transmembrane region" description="Helical" evidence="1">
    <location>
        <begin position="204"/>
        <end position="220"/>
    </location>
</feature>
<feature type="transmembrane region" description="Helical" evidence="1">
    <location>
        <begin position="116"/>
        <end position="135"/>
    </location>
</feature>
<feature type="transmembrane region" description="Helical" evidence="1">
    <location>
        <begin position="289"/>
        <end position="308"/>
    </location>
</feature>
<feature type="transmembrane region" description="Helical" evidence="1">
    <location>
        <begin position="261"/>
        <end position="283"/>
    </location>
</feature>
<dbReference type="InterPro" id="IPR007820">
    <property type="entry name" value="AbrB_fam"/>
</dbReference>